<dbReference type="AlphaFoldDB" id="A0A916R3H4"/>
<evidence type="ECO:0000313" key="1">
    <source>
        <dbReference type="EMBL" id="GGA31246.1"/>
    </source>
</evidence>
<name>A0A916R3H4_9RHOB</name>
<keyword evidence="2" id="KW-1185">Reference proteome</keyword>
<reference evidence="1" key="2">
    <citation type="submission" date="2020-09" db="EMBL/GenBank/DDBJ databases">
        <authorList>
            <person name="Sun Q."/>
            <person name="Zhou Y."/>
        </authorList>
    </citation>
    <scope>NUCLEOTIDE SEQUENCE</scope>
    <source>
        <strain evidence="1">CGMCC 1.15880</strain>
    </source>
</reference>
<reference evidence="1" key="1">
    <citation type="journal article" date="2014" name="Int. J. Syst. Evol. Microbiol.">
        <title>Complete genome sequence of Corynebacterium casei LMG S-19264T (=DSM 44701T), isolated from a smear-ripened cheese.</title>
        <authorList>
            <consortium name="US DOE Joint Genome Institute (JGI-PGF)"/>
            <person name="Walter F."/>
            <person name="Albersmeier A."/>
            <person name="Kalinowski J."/>
            <person name="Ruckert C."/>
        </authorList>
    </citation>
    <scope>NUCLEOTIDE SEQUENCE</scope>
    <source>
        <strain evidence="1">CGMCC 1.15880</strain>
    </source>
</reference>
<evidence type="ECO:0008006" key="3">
    <source>
        <dbReference type="Google" id="ProtNLM"/>
    </source>
</evidence>
<dbReference type="EMBL" id="BMKA01000008">
    <property type="protein sequence ID" value="GGA31246.1"/>
    <property type="molecule type" value="Genomic_DNA"/>
</dbReference>
<dbReference type="Proteomes" id="UP000628017">
    <property type="component" value="Unassembled WGS sequence"/>
</dbReference>
<dbReference type="RefSeq" id="WP_188678461.1">
    <property type="nucleotide sequence ID" value="NZ_BMKA01000008.1"/>
</dbReference>
<gene>
    <name evidence="1" type="ORF">GCM10011498_35560</name>
</gene>
<organism evidence="1 2">
    <name type="scientific">Neptunicoccus cionae</name>
    <dbReference type="NCBI Taxonomy" id="2035344"/>
    <lineage>
        <taxon>Bacteria</taxon>
        <taxon>Pseudomonadati</taxon>
        <taxon>Pseudomonadota</taxon>
        <taxon>Alphaproteobacteria</taxon>
        <taxon>Rhodobacterales</taxon>
        <taxon>Paracoccaceae</taxon>
        <taxon>Neptunicoccus</taxon>
    </lineage>
</organism>
<comment type="caution">
    <text evidence="1">The sequence shown here is derived from an EMBL/GenBank/DDBJ whole genome shotgun (WGS) entry which is preliminary data.</text>
</comment>
<evidence type="ECO:0000313" key="2">
    <source>
        <dbReference type="Proteomes" id="UP000628017"/>
    </source>
</evidence>
<proteinExistence type="predicted"/>
<protein>
    <recommendedName>
        <fullName evidence="3">Membrane-associated oxidoreductase</fullName>
    </recommendedName>
</protein>
<accession>A0A916R3H4</accession>
<sequence length="517" mass="56161">MQSLREFEPLLVAERRLVEQAETGARVIIGDGERPAAEAEDVEIRAGLIRLILLELDPAAVPHAKGIRIRGARITGTLDFQGVDCANDLSLSRCVIDKTLVFVNARMRGVFLSGCQCPGIAADNAVFDGSIYLRSSFVCTGEIALPGAKITGDLQICDAQIDGGGRAALFANSIRVGGSVYLGDYPFDTDETELHSNGAIILSNGDIEEDFYCRNVAISAADDGGKAIADGAEGSNSIALSLTRCEIRGVLYFKQNQISGGIINFSGAQTRRLNDEPGGVGGGHAVRLDGFEYQDFAQHTDISVEIRLEWLARRPEGIDFRAQPYEHLARVLERIGHREDAEKVLIEKERLQRAANRSVATGGMRLAMTVRDGLGWFLIAYGYRPSRVVLWAVLLILGLGFYFQKTWEAGDMTPAAAPILISAGWVSATQDHPDNPGAFWAARGRAGQDYETFQPYAYAADLLVPIVNLGQEDAWGPSTSRSPWGWHGWWIRWVAKITGWVITALGAAAVTGVIRRG</sequence>